<dbReference type="PROSITE" id="PS50111">
    <property type="entry name" value="CHEMOTAXIS_TRANSDUC_2"/>
    <property type="match status" value="1"/>
</dbReference>
<dbReference type="GO" id="GO:0006935">
    <property type="term" value="P:chemotaxis"/>
    <property type="evidence" value="ECO:0007669"/>
    <property type="project" value="InterPro"/>
</dbReference>
<dbReference type="PANTHER" id="PTHR43531:SF14">
    <property type="entry name" value="METHYL-ACCEPTING CHEMOTAXIS PROTEIN I-RELATED"/>
    <property type="match status" value="1"/>
</dbReference>
<dbReference type="Pfam" id="PF00015">
    <property type="entry name" value="MCPsignal"/>
    <property type="match status" value="1"/>
</dbReference>
<evidence type="ECO:0000256" key="5">
    <source>
        <dbReference type="SAM" id="Phobius"/>
    </source>
</evidence>
<dbReference type="InterPro" id="IPR051310">
    <property type="entry name" value="MCP_chemotaxis"/>
</dbReference>
<evidence type="ECO:0000259" key="8">
    <source>
        <dbReference type="PROSITE" id="PS50885"/>
    </source>
</evidence>
<dbReference type="SUPFAM" id="SSF55785">
    <property type="entry name" value="PYP-like sensor domain (PAS domain)"/>
    <property type="match status" value="1"/>
</dbReference>
<dbReference type="EMBL" id="SNWF01000006">
    <property type="protein sequence ID" value="TDN89053.1"/>
    <property type="molecule type" value="Genomic_DNA"/>
</dbReference>
<feature type="transmembrane region" description="Helical" evidence="5">
    <location>
        <begin position="169"/>
        <end position="191"/>
    </location>
</feature>
<dbReference type="Pfam" id="PF00672">
    <property type="entry name" value="HAMP"/>
    <property type="match status" value="1"/>
</dbReference>
<dbReference type="InterPro" id="IPR013655">
    <property type="entry name" value="PAS_fold_3"/>
</dbReference>
<comment type="caution">
    <text evidence="9">The sequence shown here is derived from an EMBL/GenBank/DDBJ whole genome shotgun (WGS) entry which is preliminary data.</text>
</comment>
<keyword evidence="2" id="KW-0488">Methylation</keyword>
<keyword evidence="5" id="KW-0812">Transmembrane</keyword>
<dbReference type="AlphaFoldDB" id="A0A4R6G3X4"/>
<dbReference type="GO" id="GO:0007165">
    <property type="term" value="P:signal transduction"/>
    <property type="evidence" value="ECO:0007669"/>
    <property type="project" value="UniProtKB-KW"/>
</dbReference>
<evidence type="ECO:0000256" key="1">
    <source>
        <dbReference type="ARBA" id="ARBA00004370"/>
    </source>
</evidence>
<accession>A0A4R6G3X4</accession>
<dbReference type="InterPro" id="IPR000014">
    <property type="entry name" value="PAS"/>
</dbReference>
<reference evidence="9 10" key="1">
    <citation type="submission" date="2019-03" db="EMBL/GenBank/DDBJ databases">
        <title>Genomic Encyclopedia of Type Strains, Phase IV (KMG-IV): sequencing the most valuable type-strain genomes for metagenomic binning, comparative biology and taxonomic classification.</title>
        <authorList>
            <person name="Goeker M."/>
        </authorList>
    </citation>
    <scope>NUCLEOTIDE SEQUENCE [LARGE SCALE GENOMIC DNA]</scope>
    <source>
        <strain evidence="9 10">DSM 18555</strain>
    </source>
</reference>
<feature type="domain" description="Methyl-accepting transducer" evidence="6">
    <location>
        <begin position="277"/>
        <end position="506"/>
    </location>
</feature>
<feature type="domain" description="HAMP" evidence="8">
    <location>
        <begin position="220"/>
        <end position="272"/>
    </location>
</feature>
<evidence type="ECO:0000313" key="9">
    <source>
        <dbReference type="EMBL" id="TDN89053.1"/>
    </source>
</evidence>
<keyword evidence="4" id="KW-0807">Transducer</keyword>
<evidence type="ECO:0000259" key="7">
    <source>
        <dbReference type="PROSITE" id="PS50112"/>
    </source>
</evidence>
<dbReference type="CDD" id="cd06225">
    <property type="entry name" value="HAMP"/>
    <property type="match status" value="1"/>
</dbReference>
<dbReference type="OrthoDB" id="9806477at2"/>
<keyword evidence="5" id="KW-0472">Membrane</keyword>
<dbReference type="SMART" id="SM00091">
    <property type="entry name" value="PAS"/>
    <property type="match status" value="1"/>
</dbReference>
<evidence type="ECO:0000259" key="6">
    <source>
        <dbReference type="PROSITE" id="PS50111"/>
    </source>
</evidence>
<dbReference type="CDD" id="cd00130">
    <property type="entry name" value="PAS"/>
    <property type="match status" value="1"/>
</dbReference>
<dbReference type="InterPro" id="IPR004090">
    <property type="entry name" value="Chemotax_Me-accpt_rcpt"/>
</dbReference>
<dbReference type="SMART" id="SM00086">
    <property type="entry name" value="PAC"/>
    <property type="match status" value="1"/>
</dbReference>
<dbReference type="FunFam" id="1.10.287.950:FF:000001">
    <property type="entry name" value="Methyl-accepting chemotaxis sensory transducer"/>
    <property type="match status" value="1"/>
</dbReference>
<dbReference type="SMART" id="SM00304">
    <property type="entry name" value="HAMP"/>
    <property type="match status" value="1"/>
</dbReference>
<dbReference type="InterPro" id="IPR035965">
    <property type="entry name" value="PAS-like_dom_sf"/>
</dbReference>
<evidence type="ECO:0000256" key="2">
    <source>
        <dbReference type="ARBA" id="ARBA00022481"/>
    </source>
</evidence>
<dbReference type="SUPFAM" id="SSF58104">
    <property type="entry name" value="Methyl-accepting chemotaxis protein (MCP) signaling domain"/>
    <property type="match status" value="1"/>
</dbReference>
<dbReference type="GO" id="GO:0005886">
    <property type="term" value="C:plasma membrane"/>
    <property type="evidence" value="ECO:0007669"/>
    <property type="project" value="TreeGrafter"/>
</dbReference>
<dbReference type="InterPro" id="IPR004089">
    <property type="entry name" value="MCPsignal_dom"/>
</dbReference>
<keyword evidence="5" id="KW-1133">Transmembrane helix</keyword>
<dbReference type="GO" id="GO:0004888">
    <property type="term" value="F:transmembrane signaling receptor activity"/>
    <property type="evidence" value="ECO:0007669"/>
    <property type="project" value="InterPro"/>
</dbReference>
<evidence type="ECO:0000256" key="3">
    <source>
        <dbReference type="ARBA" id="ARBA00029447"/>
    </source>
</evidence>
<dbReference type="InterPro" id="IPR001610">
    <property type="entry name" value="PAC"/>
</dbReference>
<sequence length="562" mass="60047">MRTNLPVSNTEFLLKDGMSLVSKTDTKGRITYVNPAFIEASGFTEEELLGKPHNLIRHPDMPEQAFGDMWQTLKMGLPWTGLVKNRRKNGEFYWVNANVTPVRDNNQIVAYMSVRSKPNRAQVDGAARIYARFKAGQAKGLAVRRGAVVTTGLVGKLVSLKNIGLNARIGMSMGAIIAVILGLGFAATSAAENITMSYWYGGATLIGAGIAALAWLGLYLSIVRPLNNLIDKTRIIAGGDFTADFKVDRHDDMGQLQQALQQMNVNLRSVMGDIRSNVDSISIATHEIAAGNMDLSRRTEAQAASLEETASSMQQFALTVKQNSDNALQANKLVQSASEIAGKGGAVVEKVGSTMDEISTSAKRIVDIISLIDGIAFQTNILALNAAVEAARAGEQGKGFAVVAAEVRSLAQRSASAAKEIKTLIDDSVDKVDSGNRLVSDAMATMNGIVDSVKSVTDIMNEISIASREQSEGIEQVNLAITHMDAVTQQNATLVEEAAMAAASLEEQTMHLTQSIAVFKTRRHDAGNGTPTSDATVALHVTMPARKPMLISNSTLKISAAA</sequence>
<dbReference type="Pfam" id="PF08447">
    <property type="entry name" value="PAS_3"/>
    <property type="match status" value="1"/>
</dbReference>
<gene>
    <name evidence="9" type="ORF">EV677_2644</name>
</gene>
<dbReference type="PROSITE" id="PS50885">
    <property type="entry name" value="HAMP"/>
    <property type="match status" value="1"/>
</dbReference>
<dbReference type="RefSeq" id="WP_112992933.1">
    <property type="nucleotide sequence ID" value="NZ_PTLZ01000004.1"/>
</dbReference>
<dbReference type="NCBIfam" id="TIGR00229">
    <property type="entry name" value="sensory_box"/>
    <property type="match status" value="1"/>
</dbReference>
<dbReference type="PANTHER" id="PTHR43531">
    <property type="entry name" value="PROTEIN ICFG"/>
    <property type="match status" value="1"/>
</dbReference>
<feature type="transmembrane region" description="Helical" evidence="5">
    <location>
        <begin position="197"/>
        <end position="222"/>
    </location>
</feature>
<dbReference type="CDD" id="cd11386">
    <property type="entry name" value="MCP_signal"/>
    <property type="match status" value="1"/>
</dbReference>
<dbReference type="Gene3D" id="1.10.287.950">
    <property type="entry name" value="Methyl-accepting chemotaxis protein"/>
    <property type="match status" value="1"/>
</dbReference>
<evidence type="ECO:0000313" key="10">
    <source>
        <dbReference type="Proteomes" id="UP000294737"/>
    </source>
</evidence>
<name>A0A4R6G3X4_9BURK</name>
<dbReference type="Gene3D" id="3.30.450.20">
    <property type="entry name" value="PAS domain"/>
    <property type="match status" value="1"/>
</dbReference>
<comment type="similarity">
    <text evidence="3">Belongs to the methyl-accepting chemotaxis (MCP) protein family.</text>
</comment>
<dbReference type="Proteomes" id="UP000294737">
    <property type="component" value="Unassembled WGS sequence"/>
</dbReference>
<evidence type="ECO:0000256" key="4">
    <source>
        <dbReference type="PROSITE-ProRule" id="PRU00284"/>
    </source>
</evidence>
<dbReference type="PRINTS" id="PR00260">
    <property type="entry name" value="CHEMTRNSDUCR"/>
</dbReference>
<comment type="subcellular location">
    <subcellularLocation>
        <location evidence="1">Membrane</location>
    </subcellularLocation>
</comment>
<protein>
    <submittedName>
        <fullName evidence="9">Methyl-accepting chemotaxis sensory transducer with Pas/Pac sensor</fullName>
    </submittedName>
</protein>
<feature type="domain" description="PAS" evidence="7">
    <location>
        <begin position="25"/>
        <end position="60"/>
    </location>
</feature>
<proteinExistence type="inferred from homology"/>
<organism evidence="9 10">
    <name type="scientific">Herminiimonas fonticola</name>
    <dbReference type="NCBI Taxonomy" id="303380"/>
    <lineage>
        <taxon>Bacteria</taxon>
        <taxon>Pseudomonadati</taxon>
        <taxon>Pseudomonadota</taxon>
        <taxon>Betaproteobacteria</taxon>
        <taxon>Burkholderiales</taxon>
        <taxon>Oxalobacteraceae</taxon>
        <taxon>Herminiimonas</taxon>
    </lineage>
</organism>
<keyword evidence="10" id="KW-1185">Reference proteome</keyword>
<dbReference type="PROSITE" id="PS50112">
    <property type="entry name" value="PAS"/>
    <property type="match status" value="1"/>
</dbReference>
<dbReference type="InterPro" id="IPR003660">
    <property type="entry name" value="HAMP_dom"/>
</dbReference>
<dbReference type="SMART" id="SM00283">
    <property type="entry name" value="MA"/>
    <property type="match status" value="1"/>
</dbReference>